<reference evidence="1 2" key="1">
    <citation type="submission" date="2015-09" db="EMBL/GenBank/DDBJ databases">
        <title>Genome announcement of multiple Pseudomonas syringae strains.</title>
        <authorList>
            <person name="Thakur S."/>
            <person name="Wang P.W."/>
            <person name="Gong Y."/>
            <person name="Weir B.S."/>
            <person name="Guttman D.S."/>
        </authorList>
    </citation>
    <scope>NUCLEOTIDE SEQUENCE [LARGE SCALE GENOMIC DNA]</scope>
    <source>
        <strain evidence="1 2">ICMP3956</strain>
    </source>
</reference>
<dbReference type="AlphaFoldDB" id="A0A0N8SJX7"/>
<dbReference type="EMBL" id="LJRC01000206">
    <property type="protein sequence ID" value="KPY33624.1"/>
    <property type="molecule type" value="Genomic_DNA"/>
</dbReference>
<protein>
    <recommendedName>
        <fullName evidence="3">DUF1654 domain-containing protein</fullName>
    </recommendedName>
</protein>
<proteinExistence type="predicted"/>
<dbReference type="PATRIC" id="fig|251707.3.peg.1688"/>
<accession>A0A0N8SJX7</accession>
<evidence type="ECO:0008006" key="3">
    <source>
        <dbReference type="Google" id="ProtNLM"/>
    </source>
</evidence>
<evidence type="ECO:0000313" key="1">
    <source>
        <dbReference type="EMBL" id="KPY33624.1"/>
    </source>
</evidence>
<sequence length="85" mass="9646">MQNLRPEASQHDAYLALAQRIQDLITSPKAQIEHQVLLVREPGESPVHWEQIVEQISEAEGINVTRNFENGSVNVSWYVESADAY</sequence>
<organism evidence="1 2">
    <name type="scientific">Pseudomonas syringae pv. primulae</name>
    <dbReference type="NCBI Taxonomy" id="251707"/>
    <lineage>
        <taxon>Bacteria</taxon>
        <taxon>Pseudomonadati</taxon>
        <taxon>Pseudomonadota</taxon>
        <taxon>Gammaproteobacteria</taxon>
        <taxon>Pseudomonadales</taxon>
        <taxon>Pseudomonadaceae</taxon>
        <taxon>Pseudomonas</taxon>
    </lineage>
</organism>
<name>A0A0N8SJX7_9PSED</name>
<dbReference type="RefSeq" id="WP_004885385.1">
    <property type="nucleotide sequence ID" value="NZ_LJRC01000206.1"/>
</dbReference>
<dbReference type="Pfam" id="PF07867">
    <property type="entry name" value="DUF1654"/>
    <property type="match status" value="1"/>
</dbReference>
<gene>
    <name evidence="1" type="ORF">ALO52_01301</name>
</gene>
<dbReference type="Proteomes" id="UP000050562">
    <property type="component" value="Unassembled WGS sequence"/>
</dbReference>
<dbReference type="InterPro" id="IPR012449">
    <property type="entry name" value="Phage_F116_Orf28"/>
</dbReference>
<comment type="caution">
    <text evidence="1">The sequence shown here is derived from an EMBL/GenBank/DDBJ whole genome shotgun (WGS) entry which is preliminary data.</text>
</comment>
<evidence type="ECO:0000313" key="2">
    <source>
        <dbReference type="Proteomes" id="UP000050562"/>
    </source>
</evidence>